<evidence type="ECO:0000256" key="1">
    <source>
        <dbReference type="SAM" id="SignalP"/>
    </source>
</evidence>
<feature type="signal peptide" evidence="1">
    <location>
        <begin position="1"/>
        <end position="20"/>
    </location>
</feature>
<organism evidence="2 3">
    <name type="scientific">Onchocerca volvulus</name>
    <dbReference type="NCBI Taxonomy" id="6282"/>
    <lineage>
        <taxon>Eukaryota</taxon>
        <taxon>Metazoa</taxon>
        <taxon>Ecdysozoa</taxon>
        <taxon>Nematoda</taxon>
        <taxon>Chromadorea</taxon>
        <taxon>Rhabditida</taxon>
        <taxon>Spirurina</taxon>
        <taxon>Spiruromorpha</taxon>
        <taxon>Filarioidea</taxon>
        <taxon>Onchocercidae</taxon>
        <taxon>Onchocerca</taxon>
    </lineage>
</organism>
<evidence type="ECO:0000313" key="2">
    <source>
        <dbReference type="EnsemblMetazoa" id="OVOC1505.1"/>
    </source>
</evidence>
<dbReference type="AlphaFoldDB" id="A0A8R1TP74"/>
<dbReference type="EMBL" id="CMVM020000046">
    <property type="status" value="NOT_ANNOTATED_CDS"/>
    <property type="molecule type" value="Genomic_DNA"/>
</dbReference>
<reference evidence="2" key="2">
    <citation type="submission" date="2022-06" db="UniProtKB">
        <authorList>
            <consortium name="EnsemblMetazoa"/>
        </authorList>
    </citation>
    <scope>IDENTIFICATION</scope>
</reference>
<keyword evidence="1" id="KW-0732">Signal</keyword>
<proteinExistence type="predicted"/>
<sequence>MTMKLYLIISLLAIIHQTIALPNDTIATSSTNYNISNFLAHVVEFRNNIYNYFWPNLETLRKIVSIPAIRNHIVQYLENEDLDNMLNVSLFKEFAAVALFERRYKIGYVRHGELFPRLFPIYHWESIHSRNETLQPILFDLNNNGWTGYLQTLLSTENRTECLQLCRNREKRFPATSLEHEVDGFIIPRPLINRIIFGCLSSQNCTFRMREDAENDEVIVSNHVF</sequence>
<keyword evidence="3" id="KW-1185">Reference proteome</keyword>
<dbReference type="Proteomes" id="UP000024404">
    <property type="component" value="Unassembled WGS sequence"/>
</dbReference>
<feature type="chain" id="PRO_5046491495" evidence="1">
    <location>
        <begin position="21"/>
        <end position="225"/>
    </location>
</feature>
<name>A0A8R1TP74_ONCVO</name>
<evidence type="ECO:0000313" key="3">
    <source>
        <dbReference type="Proteomes" id="UP000024404"/>
    </source>
</evidence>
<protein>
    <submittedName>
        <fullName evidence="2">Uncharacterized protein</fullName>
    </submittedName>
</protein>
<accession>A0A8R1TP74</accession>
<reference evidence="3" key="1">
    <citation type="submission" date="2013-10" db="EMBL/GenBank/DDBJ databases">
        <title>Genome sequencing of Onchocerca volvulus.</title>
        <authorList>
            <person name="Cotton J."/>
            <person name="Tsai J."/>
            <person name="Stanley E."/>
            <person name="Tracey A."/>
            <person name="Holroyd N."/>
            <person name="Lustigman S."/>
            <person name="Berriman M."/>
        </authorList>
    </citation>
    <scope>NUCLEOTIDE SEQUENCE</scope>
</reference>
<dbReference type="EnsemblMetazoa" id="OVOC1505.1">
    <property type="protein sequence ID" value="OVOC1505.1"/>
    <property type="gene ID" value="WBGene00238314"/>
</dbReference>